<dbReference type="Pfam" id="PF08241">
    <property type="entry name" value="Methyltransf_11"/>
    <property type="match status" value="1"/>
</dbReference>
<comment type="caution">
    <text evidence="2">The sequence shown here is derived from an EMBL/GenBank/DDBJ whole genome shotgun (WGS) entry which is preliminary data.</text>
</comment>
<dbReference type="GO" id="GO:0032259">
    <property type="term" value="P:methylation"/>
    <property type="evidence" value="ECO:0007669"/>
    <property type="project" value="UniProtKB-KW"/>
</dbReference>
<dbReference type="SUPFAM" id="SSF53335">
    <property type="entry name" value="S-adenosyl-L-methionine-dependent methyltransferases"/>
    <property type="match status" value="1"/>
</dbReference>
<evidence type="ECO:0000259" key="1">
    <source>
        <dbReference type="Pfam" id="PF08241"/>
    </source>
</evidence>
<organism evidence="2 3">
    <name type="scientific">Cecembia calidifontis</name>
    <dbReference type="NCBI Taxonomy" id="1187080"/>
    <lineage>
        <taxon>Bacteria</taxon>
        <taxon>Pseudomonadati</taxon>
        <taxon>Bacteroidota</taxon>
        <taxon>Cytophagia</taxon>
        <taxon>Cytophagales</taxon>
        <taxon>Cyclobacteriaceae</taxon>
        <taxon>Cecembia</taxon>
    </lineage>
</organism>
<dbReference type="InterPro" id="IPR013216">
    <property type="entry name" value="Methyltransf_11"/>
</dbReference>
<feature type="domain" description="Methyltransferase type 11" evidence="1">
    <location>
        <begin position="83"/>
        <end position="141"/>
    </location>
</feature>
<dbReference type="CDD" id="cd02440">
    <property type="entry name" value="AdoMet_MTases"/>
    <property type="match status" value="1"/>
</dbReference>
<protein>
    <submittedName>
        <fullName evidence="2">Methyltransferase family protein</fullName>
    </submittedName>
</protein>
<proteinExistence type="predicted"/>
<dbReference type="EMBL" id="SGXG01000001">
    <property type="protein sequence ID" value="RZS95205.1"/>
    <property type="molecule type" value="Genomic_DNA"/>
</dbReference>
<dbReference type="AlphaFoldDB" id="A0A4Q7P5J9"/>
<name>A0A4Q7P5J9_9BACT</name>
<dbReference type="Gene3D" id="3.40.50.150">
    <property type="entry name" value="Vaccinia Virus protein VP39"/>
    <property type="match status" value="1"/>
</dbReference>
<evidence type="ECO:0000313" key="3">
    <source>
        <dbReference type="Proteomes" id="UP000292209"/>
    </source>
</evidence>
<gene>
    <name evidence="2" type="ORF">BC751_0721</name>
</gene>
<keyword evidence="2" id="KW-0489">Methyltransferase</keyword>
<dbReference type="Proteomes" id="UP000292209">
    <property type="component" value="Unassembled WGS sequence"/>
</dbReference>
<keyword evidence="2" id="KW-0808">Transferase</keyword>
<reference evidence="2 3" key="1">
    <citation type="submission" date="2019-02" db="EMBL/GenBank/DDBJ databases">
        <title>Genomic Encyclopedia of Archaeal and Bacterial Type Strains, Phase II (KMG-II): from individual species to whole genera.</title>
        <authorList>
            <person name="Goeker M."/>
        </authorList>
    </citation>
    <scope>NUCLEOTIDE SEQUENCE [LARGE SCALE GENOMIC DNA]</scope>
    <source>
        <strain evidence="2 3">DSM 21411</strain>
    </source>
</reference>
<sequence length="232" mass="27255">MLAAFFRSIMSNFKAILAPSDNPDSFGFAMREKRFQIFEQLINRNFDKDQVIRVLDVGGTAYFWKDKELIKNGRLKITLLNLEKENGVPEGMESMAGDATDLSMFEDGHFDLVFSNSVIEHLYTWENQQKMAKECVRVSKKYFIQTPNKHFFIEAHYAIPFIQYASKKLTYNVLTKTKLSRMRRWKPQDAQQYLDEIRLINKKEMKKLFPGAKIYKEKMLGMTKSFTAHNMD</sequence>
<dbReference type="GO" id="GO:0008757">
    <property type="term" value="F:S-adenosylmethionine-dependent methyltransferase activity"/>
    <property type="evidence" value="ECO:0007669"/>
    <property type="project" value="InterPro"/>
</dbReference>
<dbReference type="InterPro" id="IPR029063">
    <property type="entry name" value="SAM-dependent_MTases_sf"/>
</dbReference>
<evidence type="ECO:0000313" key="2">
    <source>
        <dbReference type="EMBL" id="RZS95205.1"/>
    </source>
</evidence>
<accession>A0A4Q7P5J9</accession>
<keyword evidence="3" id="KW-1185">Reference proteome</keyword>